<dbReference type="CDD" id="cd22534">
    <property type="entry name" value="KH-II_Era"/>
    <property type="match status" value="1"/>
</dbReference>
<dbReference type="CDD" id="cd04163">
    <property type="entry name" value="Era"/>
    <property type="match status" value="1"/>
</dbReference>
<comment type="subcellular location">
    <subcellularLocation>
        <location evidence="8">Cytoplasm</location>
    </subcellularLocation>
    <subcellularLocation>
        <location evidence="8">Cell membrane</location>
        <topology evidence="8">Peripheral membrane protein</topology>
    </subcellularLocation>
</comment>
<evidence type="ECO:0000256" key="7">
    <source>
        <dbReference type="ARBA" id="ARBA00023134"/>
    </source>
</evidence>
<dbReference type="AlphaFoldDB" id="A0A1T4JHP4"/>
<dbReference type="InterPro" id="IPR006073">
    <property type="entry name" value="GTP-bd"/>
</dbReference>
<reference evidence="11 12" key="1">
    <citation type="submission" date="2017-02" db="EMBL/GenBank/DDBJ databases">
        <authorList>
            <person name="Peterson S.W."/>
        </authorList>
    </citation>
    <scope>NUCLEOTIDE SEQUENCE [LARGE SCALE GENOMIC DNA]</scope>
    <source>
        <strain evidence="11 12">ATCC BAA-908</strain>
    </source>
</reference>
<evidence type="ECO:0000256" key="4">
    <source>
        <dbReference type="ARBA" id="ARBA00022519"/>
    </source>
</evidence>
<dbReference type="RefSeq" id="WP_078932256.1">
    <property type="nucleotide sequence ID" value="NZ_FUWG01000002.1"/>
</dbReference>
<dbReference type="GO" id="GO:0005886">
    <property type="term" value="C:plasma membrane"/>
    <property type="evidence" value="ECO:0007669"/>
    <property type="project" value="UniProtKB-SubCell"/>
</dbReference>
<protein>
    <recommendedName>
        <fullName evidence="2 8">GTPase Era</fullName>
    </recommendedName>
</protein>
<name>A0A1T4JHP4_TREPO</name>
<comment type="function">
    <text evidence="8">An essential GTPase that binds both GDP and GTP, with rapid nucleotide exchange. Plays a role in 16S rRNA processing and 30S ribosomal subunit biogenesis and possibly also in cell cycle regulation and energy metabolism.</text>
</comment>
<dbReference type="InterPro" id="IPR005225">
    <property type="entry name" value="Small_GTP-bd"/>
</dbReference>
<feature type="binding site" evidence="8">
    <location>
        <begin position="128"/>
        <end position="131"/>
    </location>
    <ligand>
        <name>GTP</name>
        <dbReference type="ChEBI" id="CHEBI:37565"/>
    </ligand>
</feature>
<dbReference type="Gene3D" id="3.40.50.300">
    <property type="entry name" value="P-loop containing nucleotide triphosphate hydrolases"/>
    <property type="match status" value="1"/>
</dbReference>
<dbReference type="SUPFAM" id="SSF54814">
    <property type="entry name" value="Prokaryotic type KH domain (KH-domain type II)"/>
    <property type="match status" value="1"/>
</dbReference>
<feature type="region of interest" description="G1" evidence="9">
    <location>
        <begin position="19"/>
        <end position="26"/>
    </location>
</feature>
<keyword evidence="7 8" id="KW-0342">GTP-binding</keyword>
<dbReference type="PANTHER" id="PTHR42698:SF1">
    <property type="entry name" value="GTPASE ERA, MITOCHONDRIAL"/>
    <property type="match status" value="1"/>
</dbReference>
<dbReference type="GO" id="GO:0005525">
    <property type="term" value="F:GTP binding"/>
    <property type="evidence" value="ECO:0007669"/>
    <property type="project" value="UniProtKB-UniRule"/>
</dbReference>
<dbReference type="SUPFAM" id="SSF52540">
    <property type="entry name" value="P-loop containing nucleoside triphosphate hydrolases"/>
    <property type="match status" value="1"/>
</dbReference>
<gene>
    <name evidence="8" type="primary">era</name>
    <name evidence="11" type="ORF">SAMN02745149_00089</name>
</gene>
<dbReference type="GO" id="GO:0043024">
    <property type="term" value="F:ribosomal small subunit binding"/>
    <property type="evidence" value="ECO:0007669"/>
    <property type="project" value="TreeGrafter"/>
</dbReference>
<feature type="domain" description="Era-type G" evidence="10">
    <location>
        <begin position="11"/>
        <end position="180"/>
    </location>
</feature>
<evidence type="ECO:0000256" key="3">
    <source>
        <dbReference type="ARBA" id="ARBA00022475"/>
    </source>
</evidence>
<keyword evidence="8" id="KW-0963">Cytoplasm</keyword>
<keyword evidence="12" id="KW-1185">Reference proteome</keyword>
<keyword evidence="5 8" id="KW-0547">Nucleotide-binding</keyword>
<dbReference type="GO" id="GO:0003924">
    <property type="term" value="F:GTPase activity"/>
    <property type="evidence" value="ECO:0007669"/>
    <property type="project" value="UniProtKB-UniRule"/>
</dbReference>
<dbReference type="NCBIfam" id="TIGR00231">
    <property type="entry name" value="small_GTP"/>
    <property type="match status" value="1"/>
</dbReference>
<dbReference type="InterPro" id="IPR005662">
    <property type="entry name" value="GTPase_Era-like"/>
</dbReference>
<organism evidence="11 12">
    <name type="scientific">Treponema porcinum</name>
    <dbReference type="NCBI Taxonomy" id="261392"/>
    <lineage>
        <taxon>Bacteria</taxon>
        <taxon>Pseudomonadati</taxon>
        <taxon>Spirochaetota</taxon>
        <taxon>Spirochaetia</taxon>
        <taxon>Spirochaetales</taxon>
        <taxon>Treponemataceae</taxon>
        <taxon>Treponema</taxon>
    </lineage>
</organism>
<dbReference type="HAMAP" id="MF_00367">
    <property type="entry name" value="GTPase_Era"/>
    <property type="match status" value="1"/>
</dbReference>
<evidence type="ECO:0000256" key="9">
    <source>
        <dbReference type="PROSITE-ProRule" id="PRU01050"/>
    </source>
</evidence>
<dbReference type="InterPro" id="IPR030388">
    <property type="entry name" value="G_ERA_dom"/>
</dbReference>
<dbReference type="Proteomes" id="UP000190423">
    <property type="component" value="Unassembled WGS sequence"/>
</dbReference>
<dbReference type="NCBIfam" id="TIGR00436">
    <property type="entry name" value="era"/>
    <property type="match status" value="1"/>
</dbReference>
<feature type="region of interest" description="G4" evidence="9">
    <location>
        <begin position="128"/>
        <end position="131"/>
    </location>
</feature>
<dbReference type="GeneID" id="78315412"/>
<dbReference type="GO" id="GO:0070181">
    <property type="term" value="F:small ribosomal subunit rRNA binding"/>
    <property type="evidence" value="ECO:0007669"/>
    <property type="project" value="UniProtKB-UniRule"/>
</dbReference>
<keyword evidence="8" id="KW-0690">Ribosome biogenesis</keyword>
<accession>A0A1T4JHP4</accession>
<evidence type="ECO:0000256" key="2">
    <source>
        <dbReference type="ARBA" id="ARBA00020484"/>
    </source>
</evidence>
<dbReference type="EMBL" id="FUWG01000002">
    <property type="protein sequence ID" value="SJZ29587.1"/>
    <property type="molecule type" value="Genomic_DNA"/>
</dbReference>
<proteinExistence type="inferred from homology"/>
<feature type="binding site" evidence="8">
    <location>
        <begin position="19"/>
        <end position="26"/>
    </location>
    <ligand>
        <name>GTP</name>
        <dbReference type="ChEBI" id="CHEBI:37565"/>
    </ligand>
</feature>
<keyword evidence="4" id="KW-0997">Cell inner membrane</keyword>
<evidence type="ECO:0000313" key="12">
    <source>
        <dbReference type="Proteomes" id="UP000190423"/>
    </source>
</evidence>
<evidence type="ECO:0000256" key="5">
    <source>
        <dbReference type="ARBA" id="ARBA00022741"/>
    </source>
</evidence>
<keyword evidence="3 8" id="KW-1003">Cell membrane</keyword>
<dbReference type="InterPro" id="IPR009019">
    <property type="entry name" value="KH_sf_prok-type"/>
</dbReference>
<comment type="similarity">
    <text evidence="1 8 9">Belongs to the TRAFAC class TrmE-Era-EngA-EngB-Septin-like GTPase superfamily. Era GTPase family.</text>
</comment>
<evidence type="ECO:0000313" key="11">
    <source>
        <dbReference type="EMBL" id="SJZ29587.1"/>
    </source>
</evidence>
<evidence type="ECO:0000256" key="1">
    <source>
        <dbReference type="ARBA" id="ARBA00007921"/>
    </source>
</evidence>
<feature type="binding site" evidence="8">
    <location>
        <begin position="66"/>
        <end position="70"/>
    </location>
    <ligand>
        <name>GTP</name>
        <dbReference type="ChEBI" id="CHEBI:37565"/>
    </ligand>
</feature>
<dbReference type="GO" id="GO:0005829">
    <property type="term" value="C:cytosol"/>
    <property type="evidence" value="ECO:0007669"/>
    <property type="project" value="TreeGrafter"/>
</dbReference>
<evidence type="ECO:0000259" key="10">
    <source>
        <dbReference type="PROSITE" id="PS51713"/>
    </source>
</evidence>
<evidence type="ECO:0000256" key="8">
    <source>
        <dbReference type="HAMAP-Rule" id="MF_00367"/>
    </source>
</evidence>
<dbReference type="PANTHER" id="PTHR42698">
    <property type="entry name" value="GTPASE ERA"/>
    <property type="match status" value="1"/>
</dbReference>
<keyword evidence="8" id="KW-0699">rRNA-binding</keyword>
<dbReference type="InterPro" id="IPR015946">
    <property type="entry name" value="KH_dom-like_a/b"/>
</dbReference>
<dbReference type="OrthoDB" id="9805918at2"/>
<evidence type="ECO:0000256" key="6">
    <source>
        <dbReference type="ARBA" id="ARBA00022884"/>
    </source>
</evidence>
<keyword evidence="8" id="KW-0472">Membrane</keyword>
<sequence length="303" mass="34083">MSENQTQETQKNALVAILGRPSAGKSTFLNTACQEPVAIVSPVPQTTRNAIRGIVNTSFGQLVFVDTPGYHESEKKLNLRLKSVTEETLEGADCILYIIDTTRPTGGEEQMNVSLAARYSDRLVVALNKIDSRDSQPAPARQFVREFLPDVPESRIFEISAQKDEGINDVLKALYAIAPEQPPLYSEDLYTDQNIEFRISEIIRGEAINRLSQELPHCLYVQIADLERRGDGGRLWVRAFICVERESQKGIVIGKGASMIKEIRIAALRKICDVFPYKVELDLQVKVDKNWRQHDTTLTRLIP</sequence>
<dbReference type="Pfam" id="PF07650">
    <property type="entry name" value="KH_2"/>
    <property type="match status" value="1"/>
</dbReference>
<dbReference type="InterPro" id="IPR004044">
    <property type="entry name" value="KH_dom_type_2"/>
</dbReference>
<dbReference type="InterPro" id="IPR027417">
    <property type="entry name" value="P-loop_NTPase"/>
</dbReference>
<dbReference type="PROSITE" id="PS51713">
    <property type="entry name" value="G_ERA"/>
    <property type="match status" value="1"/>
</dbReference>
<dbReference type="STRING" id="261392.SAMN02745149_00089"/>
<dbReference type="Gene3D" id="3.30.300.20">
    <property type="match status" value="1"/>
</dbReference>
<feature type="region of interest" description="G3" evidence="9">
    <location>
        <begin position="66"/>
        <end position="69"/>
    </location>
</feature>
<dbReference type="NCBIfam" id="NF000908">
    <property type="entry name" value="PRK00089.1"/>
    <property type="match status" value="1"/>
</dbReference>
<keyword evidence="6 8" id="KW-0694">RNA-binding</keyword>
<feature type="region of interest" description="G2" evidence="9">
    <location>
        <begin position="45"/>
        <end position="49"/>
    </location>
</feature>
<dbReference type="GO" id="GO:0000028">
    <property type="term" value="P:ribosomal small subunit assembly"/>
    <property type="evidence" value="ECO:0007669"/>
    <property type="project" value="TreeGrafter"/>
</dbReference>
<dbReference type="Pfam" id="PF01926">
    <property type="entry name" value="MMR_HSR1"/>
    <property type="match status" value="1"/>
</dbReference>
<feature type="region of interest" description="G5" evidence="9">
    <location>
        <begin position="159"/>
        <end position="161"/>
    </location>
</feature>
<comment type="subunit">
    <text evidence="8">Monomer.</text>
</comment>